<dbReference type="FunFam" id="3.90.215.10:FF:000001">
    <property type="entry name" value="Tenascin isoform 1"/>
    <property type="match status" value="1"/>
</dbReference>
<evidence type="ECO:0000313" key="4">
    <source>
        <dbReference type="EMBL" id="KAK7090273.1"/>
    </source>
</evidence>
<feature type="chain" id="PRO_5042883486" description="Fibrinogen C-terminal domain-containing protein" evidence="2">
    <location>
        <begin position="19"/>
        <end position="243"/>
    </location>
</feature>
<dbReference type="Proteomes" id="UP001374579">
    <property type="component" value="Unassembled WGS sequence"/>
</dbReference>
<feature type="domain" description="Fibrinogen C-terminal" evidence="3">
    <location>
        <begin position="25"/>
        <end position="243"/>
    </location>
</feature>
<feature type="signal peptide" evidence="2">
    <location>
        <begin position="1"/>
        <end position="18"/>
    </location>
</feature>
<dbReference type="PANTHER" id="PTHR19143">
    <property type="entry name" value="FIBRINOGEN/TENASCIN/ANGIOPOEITIN"/>
    <property type="match status" value="1"/>
</dbReference>
<dbReference type="AlphaFoldDB" id="A0AAN9FZU6"/>
<dbReference type="Gene3D" id="3.90.215.10">
    <property type="entry name" value="Gamma Fibrinogen, chain A, domain 1"/>
    <property type="match status" value="1"/>
</dbReference>
<dbReference type="NCBIfam" id="NF040941">
    <property type="entry name" value="GGGWT_bact"/>
    <property type="match status" value="1"/>
</dbReference>
<keyword evidence="1" id="KW-1015">Disulfide bond</keyword>
<dbReference type="EMBL" id="JBAMIC010000024">
    <property type="protein sequence ID" value="KAK7090273.1"/>
    <property type="molecule type" value="Genomic_DNA"/>
</dbReference>
<dbReference type="PANTHER" id="PTHR19143:SF348">
    <property type="entry name" value="TENASCIN-N"/>
    <property type="match status" value="1"/>
</dbReference>
<reference evidence="4 5" key="1">
    <citation type="submission" date="2024-02" db="EMBL/GenBank/DDBJ databases">
        <title>Chromosome-scale genome assembly of the rough periwinkle Littorina saxatilis.</title>
        <authorList>
            <person name="De Jode A."/>
            <person name="Faria R."/>
            <person name="Formenti G."/>
            <person name="Sims Y."/>
            <person name="Smith T.P."/>
            <person name="Tracey A."/>
            <person name="Wood J.M.D."/>
            <person name="Zagrodzka Z.B."/>
            <person name="Johannesson K."/>
            <person name="Butlin R.K."/>
            <person name="Leder E.H."/>
        </authorList>
    </citation>
    <scope>NUCLEOTIDE SEQUENCE [LARGE SCALE GENOMIC DNA]</scope>
    <source>
        <strain evidence="4">Snail1</strain>
        <tissue evidence="4">Muscle</tissue>
    </source>
</reference>
<dbReference type="SUPFAM" id="SSF56496">
    <property type="entry name" value="Fibrinogen C-terminal domain-like"/>
    <property type="match status" value="1"/>
</dbReference>
<dbReference type="PROSITE" id="PS51406">
    <property type="entry name" value="FIBRINOGEN_C_2"/>
    <property type="match status" value="1"/>
</dbReference>
<protein>
    <recommendedName>
        <fullName evidence="3">Fibrinogen C-terminal domain-containing protein</fullName>
    </recommendedName>
</protein>
<evidence type="ECO:0000259" key="3">
    <source>
        <dbReference type="PROSITE" id="PS51406"/>
    </source>
</evidence>
<dbReference type="GO" id="GO:0005615">
    <property type="term" value="C:extracellular space"/>
    <property type="evidence" value="ECO:0007669"/>
    <property type="project" value="TreeGrafter"/>
</dbReference>
<dbReference type="InterPro" id="IPR050373">
    <property type="entry name" value="Fibrinogen_C-term_domain"/>
</dbReference>
<sequence length="243" mass="27553">MMAALVFIVLCVTAVVVSNSGSCSCSPVNKPKNCLEAKRYNSHSGVVLVYPQADSTPIQVYCDQDTDGGGWLVFQRRQDGFLDFYRNWKEYQNGFGDVTKEFWLGLDALLELTSSQRYALRVDLMKFNGTKGYATYSNFKISDSSDNYRLHFDSFTGGNAGDSLSYHNNRPFTTYDEEHDTDDVNGNCAVQWHGAWWYGACHYSNLNGRYKQSRVFGADGVTWYNFDGGPYSLKFSEMKMRPV</sequence>
<comment type="caution">
    <text evidence="4">The sequence shown here is derived from an EMBL/GenBank/DDBJ whole genome shotgun (WGS) entry which is preliminary data.</text>
</comment>
<dbReference type="SMART" id="SM00186">
    <property type="entry name" value="FBG"/>
    <property type="match status" value="1"/>
</dbReference>
<dbReference type="InterPro" id="IPR036056">
    <property type="entry name" value="Fibrinogen-like_C"/>
</dbReference>
<dbReference type="PROSITE" id="PS00514">
    <property type="entry name" value="FIBRINOGEN_C_1"/>
    <property type="match status" value="1"/>
</dbReference>
<evidence type="ECO:0000313" key="5">
    <source>
        <dbReference type="Proteomes" id="UP001374579"/>
    </source>
</evidence>
<name>A0AAN9FZU6_9CAEN</name>
<dbReference type="InterPro" id="IPR002181">
    <property type="entry name" value="Fibrinogen_a/b/g_C_dom"/>
</dbReference>
<keyword evidence="2" id="KW-0732">Signal</keyword>
<dbReference type="InterPro" id="IPR014716">
    <property type="entry name" value="Fibrinogen_a/b/g_C_1"/>
</dbReference>
<organism evidence="4 5">
    <name type="scientific">Littorina saxatilis</name>
    <dbReference type="NCBI Taxonomy" id="31220"/>
    <lineage>
        <taxon>Eukaryota</taxon>
        <taxon>Metazoa</taxon>
        <taxon>Spiralia</taxon>
        <taxon>Lophotrochozoa</taxon>
        <taxon>Mollusca</taxon>
        <taxon>Gastropoda</taxon>
        <taxon>Caenogastropoda</taxon>
        <taxon>Littorinimorpha</taxon>
        <taxon>Littorinoidea</taxon>
        <taxon>Littorinidae</taxon>
        <taxon>Littorina</taxon>
    </lineage>
</organism>
<dbReference type="GO" id="GO:0007160">
    <property type="term" value="P:cell-matrix adhesion"/>
    <property type="evidence" value="ECO:0007669"/>
    <property type="project" value="TreeGrafter"/>
</dbReference>
<dbReference type="GO" id="GO:1990138">
    <property type="term" value="P:neuron projection extension"/>
    <property type="evidence" value="ECO:0007669"/>
    <property type="project" value="TreeGrafter"/>
</dbReference>
<keyword evidence="5" id="KW-1185">Reference proteome</keyword>
<evidence type="ECO:0000256" key="1">
    <source>
        <dbReference type="ARBA" id="ARBA00023157"/>
    </source>
</evidence>
<dbReference type="Pfam" id="PF00147">
    <property type="entry name" value="Fibrinogen_C"/>
    <property type="match status" value="1"/>
</dbReference>
<dbReference type="InterPro" id="IPR020837">
    <property type="entry name" value="Fibrinogen_CS"/>
</dbReference>
<accession>A0AAN9FZU6</accession>
<proteinExistence type="predicted"/>
<gene>
    <name evidence="4" type="ORF">V1264_010089</name>
</gene>
<evidence type="ECO:0000256" key="2">
    <source>
        <dbReference type="SAM" id="SignalP"/>
    </source>
</evidence>
<dbReference type="CDD" id="cd00087">
    <property type="entry name" value="FReD"/>
    <property type="match status" value="1"/>
</dbReference>
<dbReference type="GO" id="GO:0005178">
    <property type="term" value="F:integrin binding"/>
    <property type="evidence" value="ECO:0007669"/>
    <property type="project" value="TreeGrafter"/>
</dbReference>